<reference evidence="2 3" key="1">
    <citation type="journal article" date="2016" name="Mol. Biol. Evol.">
        <title>Comparative Genomics of Early-Diverging Mushroom-Forming Fungi Provides Insights into the Origins of Lignocellulose Decay Capabilities.</title>
        <authorList>
            <person name="Nagy L.G."/>
            <person name="Riley R."/>
            <person name="Tritt A."/>
            <person name="Adam C."/>
            <person name="Daum C."/>
            <person name="Floudas D."/>
            <person name="Sun H."/>
            <person name="Yadav J.S."/>
            <person name="Pangilinan J."/>
            <person name="Larsson K.H."/>
            <person name="Matsuura K."/>
            <person name="Barry K."/>
            <person name="Labutti K."/>
            <person name="Kuo R."/>
            <person name="Ohm R.A."/>
            <person name="Bhattacharya S.S."/>
            <person name="Shirouzu T."/>
            <person name="Yoshinaga Y."/>
            <person name="Martin F.M."/>
            <person name="Grigoriev I.V."/>
            <person name="Hibbett D.S."/>
        </authorList>
    </citation>
    <scope>NUCLEOTIDE SEQUENCE [LARGE SCALE GENOMIC DNA]</scope>
    <source>
        <strain evidence="2 3">L-15889</strain>
    </source>
</reference>
<evidence type="ECO:0000256" key="1">
    <source>
        <dbReference type="SAM" id="Coils"/>
    </source>
</evidence>
<dbReference type="OrthoDB" id="3222645at2759"/>
<keyword evidence="3" id="KW-1185">Reference proteome</keyword>
<sequence>MEHEALRSSLEAERRGLQASMEAEKRELRASMEAEWQKLRAVLESERRELRAALDTERRELLASLMSEWQDMRASQEAEWLKLRASQEMEWHELRVSQETERQRELAKTSGPLGPAHAVAESDIVRGVRTLNEEIFQATKRAADDCHFGVREADLAAVDEEVMGSRLAEILRSHPPREDDPTTLEIAIQAAIVSDAARIISSWSAQPTLDQGFRNIYACMIRSGRLLHLCVSVRG</sequence>
<feature type="coiled-coil region" evidence="1">
    <location>
        <begin position="7"/>
        <end position="60"/>
    </location>
</feature>
<evidence type="ECO:0000313" key="3">
    <source>
        <dbReference type="Proteomes" id="UP000076727"/>
    </source>
</evidence>
<proteinExistence type="predicted"/>
<dbReference type="Proteomes" id="UP000076727">
    <property type="component" value="Unassembled WGS sequence"/>
</dbReference>
<dbReference type="AlphaFoldDB" id="A0A165NFI8"/>
<dbReference type="SUPFAM" id="SSF58113">
    <property type="entry name" value="Apolipoprotein A-I"/>
    <property type="match status" value="1"/>
</dbReference>
<evidence type="ECO:0000313" key="2">
    <source>
        <dbReference type="EMBL" id="KZT66906.1"/>
    </source>
</evidence>
<accession>A0A165NFI8</accession>
<organism evidence="2 3">
    <name type="scientific">Daedalea quercina L-15889</name>
    <dbReference type="NCBI Taxonomy" id="1314783"/>
    <lineage>
        <taxon>Eukaryota</taxon>
        <taxon>Fungi</taxon>
        <taxon>Dikarya</taxon>
        <taxon>Basidiomycota</taxon>
        <taxon>Agaricomycotina</taxon>
        <taxon>Agaricomycetes</taxon>
        <taxon>Polyporales</taxon>
        <taxon>Fomitopsis</taxon>
    </lineage>
</organism>
<dbReference type="EMBL" id="KV429082">
    <property type="protein sequence ID" value="KZT66906.1"/>
    <property type="molecule type" value="Genomic_DNA"/>
</dbReference>
<name>A0A165NFI8_9APHY</name>
<keyword evidence="1" id="KW-0175">Coiled coil</keyword>
<gene>
    <name evidence="2" type="ORF">DAEQUDRAFT_430280</name>
</gene>
<protein>
    <submittedName>
        <fullName evidence="2">Uncharacterized protein</fullName>
    </submittedName>
</protein>